<name>A0A6L2N1T9_TANCI</name>
<reference evidence="3" key="1">
    <citation type="journal article" date="2019" name="Sci. Rep.">
        <title>Draft genome of Tanacetum cinerariifolium, the natural source of mosquito coil.</title>
        <authorList>
            <person name="Yamashiro T."/>
            <person name="Shiraishi A."/>
            <person name="Satake H."/>
            <person name="Nakayama K."/>
        </authorList>
    </citation>
    <scope>NUCLEOTIDE SEQUENCE</scope>
</reference>
<feature type="compositionally biased region" description="Acidic residues" evidence="1">
    <location>
        <begin position="422"/>
        <end position="435"/>
    </location>
</feature>
<feature type="signal peptide" evidence="2">
    <location>
        <begin position="1"/>
        <end position="31"/>
    </location>
</feature>
<feature type="region of interest" description="Disordered" evidence="1">
    <location>
        <begin position="460"/>
        <end position="552"/>
    </location>
</feature>
<feature type="compositionally biased region" description="Basic and acidic residues" evidence="1">
    <location>
        <begin position="477"/>
        <end position="509"/>
    </location>
</feature>
<evidence type="ECO:0000256" key="1">
    <source>
        <dbReference type="SAM" id="MobiDB-lite"/>
    </source>
</evidence>
<feature type="region of interest" description="Disordered" evidence="1">
    <location>
        <begin position="570"/>
        <end position="655"/>
    </location>
</feature>
<organism evidence="3">
    <name type="scientific">Tanacetum cinerariifolium</name>
    <name type="common">Dalmatian daisy</name>
    <name type="synonym">Chrysanthemum cinerariifolium</name>
    <dbReference type="NCBI Taxonomy" id="118510"/>
    <lineage>
        <taxon>Eukaryota</taxon>
        <taxon>Viridiplantae</taxon>
        <taxon>Streptophyta</taxon>
        <taxon>Embryophyta</taxon>
        <taxon>Tracheophyta</taxon>
        <taxon>Spermatophyta</taxon>
        <taxon>Magnoliopsida</taxon>
        <taxon>eudicotyledons</taxon>
        <taxon>Gunneridae</taxon>
        <taxon>Pentapetalae</taxon>
        <taxon>asterids</taxon>
        <taxon>campanulids</taxon>
        <taxon>Asterales</taxon>
        <taxon>Asteraceae</taxon>
        <taxon>Asteroideae</taxon>
        <taxon>Anthemideae</taxon>
        <taxon>Anthemidinae</taxon>
        <taxon>Tanacetum</taxon>
    </lineage>
</organism>
<feature type="compositionally biased region" description="Low complexity" evidence="1">
    <location>
        <begin position="369"/>
        <end position="382"/>
    </location>
</feature>
<gene>
    <name evidence="3" type="ORF">Tci_052041</name>
</gene>
<dbReference type="AlphaFoldDB" id="A0A6L2N1T9"/>
<keyword evidence="2" id="KW-0732">Signal</keyword>
<evidence type="ECO:0000313" key="3">
    <source>
        <dbReference type="EMBL" id="GEU80063.1"/>
    </source>
</evidence>
<sequence>MNFSMIENLTYPIFMSLVLSAILLMTVKTSAKPIENHLHAVKQIFRYLRGTINIDTKKSTSGSMQLLGDRLVPSTKRVKISSTNLRLETTVPQKEEIFQAVIDIIKNSTCFKDFTISIDVPEIFMQQFWYTIKKVKGTDSYKFFLAKKKCRVDADFFRNIMDICPRVEGEEFTLQQKDDDTHTFLIDLGYKGEDYQEYGLDIPDVMLNDAIKQSKSYQMFIKYFTGQIPHKKSREPEPELEPAKRRTTSIRVVKKKVPIFSDDNIIPDPDVALELGKSISLTKDEEEEAGKQVHATHARIVIESAKKKTDSRSSRSVVIQYTLSAPKLKPVTSKTKLKGVQSLTPTKKEATDIMQALKESKKTSKRQPGTEGSSEGTGTISGAPNKSKFVSTTSSEGNGTKPGVLDEENVITEENVILEWGSEQESEYSEEDQLHEEEKDDRKARATTLNINVATGSILKREKDIDDEDVETEADKDEILKNGDEEDTDAAKVDAEKIEEAKDDSKKVELSPTSSSLSITSGSEKSASEILKINREQAKNQKMPKYTIKSTDKAALKEFDQKSALYQNMHANKSFNGKHANHRLKHDDDDDDDDDDDYDEDPPAGPNQSKVTKRRRTNESVSSKKPSSTKETLKGKSLSKGSKIVKSPFTKEQVEEPIIEVVMDDVGKDVVHDDDQP</sequence>
<accession>A0A6L2N1T9</accession>
<evidence type="ECO:0000256" key="2">
    <source>
        <dbReference type="SAM" id="SignalP"/>
    </source>
</evidence>
<feature type="compositionally biased region" description="Low complexity" evidence="1">
    <location>
        <begin position="510"/>
        <end position="525"/>
    </location>
</feature>
<dbReference type="EMBL" id="BKCJ010008003">
    <property type="protein sequence ID" value="GEU80063.1"/>
    <property type="molecule type" value="Genomic_DNA"/>
</dbReference>
<feature type="compositionally biased region" description="Acidic residues" evidence="1">
    <location>
        <begin position="588"/>
        <end position="602"/>
    </location>
</feature>
<proteinExistence type="predicted"/>
<feature type="chain" id="PRO_5026765998" evidence="2">
    <location>
        <begin position="32"/>
        <end position="677"/>
    </location>
</feature>
<feature type="compositionally biased region" description="Acidic residues" evidence="1">
    <location>
        <begin position="465"/>
        <end position="476"/>
    </location>
</feature>
<comment type="caution">
    <text evidence="3">The sequence shown here is derived from an EMBL/GenBank/DDBJ whole genome shotgun (WGS) entry which is preliminary data.</text>
</comment>
<feature type="compositionally biased region" description="Polar residues" evidence="1">
    <location>
        <begin position="388"/>
        <end position="398"/>
    </location>
</feature>
<feature type="compositionally biased region" description="Low complexity" evidence="1">
    <location>
        <begin position="635"/>
        <end position="647"/>
    </location>
</feature>
<feature type="region of interest" description="Disordered" evidence="1">
    <location>
        <begin position="358"/>
        <end position="448"/>
    </location>
</feature>
<protein>
    <submittedName>
        <fullName evidence="3">Uncharacterized protein</fullName>
    </submittedName>
</protein>